<evidence type="ECO:0000256" key="1">
    <source>
        <dbReference type="ARBA" id="ARBA00023157"/>
    </source>
</evidence>
<name>A0A401SJ63_CHIPU</name>
<dbReference type="Pfam" id="PF00053">
    <property type="entry name" value="EGF_laminin"/>
    <property type="match status" value="1"/>
</dbReference>
<keyword evidence="6" id="KW-1185">Reference proteome</keyword>
<dbReference type="CDD" id="cd00055">
    <property type="entry name" value="EGF_Lam"/>
    <property type="match status" value="1"/>
</dbReference>
<dbReference type="FunFam" id="2.10.25.10:FF:001161">
    <property type="entry name" value="Netrin-G2"/>
    <property type="match status" value="1"/>
</dbReference>
<proteinExistence type="predicted"/>
<dbReference type="PROSITE" id="PS51117">
    <property type="entry name" value="LAMININ_NTER"/>
    <property type="match status" value="1"/>
</dbReference>
<keyword evidence="1" id="KW-1015">Disulfide bond</keyword>
<evidence type="ECO:0000313" key="6">
    <source>
        <dbReference type="Proteomes" id="UP000287033"/>
    </source>
</evidence>
<dbReference type="InterPro" id="IPR050440">
    <property type="entry name" value="Laminin/Netrin_ECM"/>
</dbReference>
<dbReference type="PANTHER" id="PTHR10574:SF27">
    <property type="entry name" value="NETRIN-G2"/>
    <property type="match status" value="1"/>
</dbReference>
<dbReference type="Gene3D" id="2.10.25.10">
    <property type="entry name" value="Laminin"/>
    <property type="match status" value="1"/>
</dbReference>
<feature type="signal peptide" evidence="3">
    <location>
        <begin position="1"/>
        <end position="21"/>
    </location>
</feature>
<dbReference type="OMA" id="AGPDCEC"/>
<evidence type="ECO:0000256" key="3">
    <source>
        <dbReference type="SAM" id="SignalP"/>
    </source>
</evidence>
<feature type="chain" id="PRO_5019045695" description="Laminin N-terminal domain-containing protein" evidence="3">
    <location>
        <begin position="22"/>
        <end position="376"/>
    </location>
</feature>
<evidence type="ECO:0000259" key="4">
    <source>
        <dbReference type="PROSITE" id="PS51117"/>
    </source>
</evidence>
<dbReference type="AlphaFoldDB" id="A0A401SJ63"/>
<dbReference type="FunFam" id="2.60.120.260:FF:000005">
    <property type="entry name" value="Netrin G1"/>
    <property type="match status" value="1"/>
</dbReference>
<dbReference type="Proteomes" id="UP000287033">
    <property type="component" value="Unassembled WGS sequence"/>
</dbReference>
<feature type="domain" description="Laminin N-terminal" evidence="4">
    <location>
        <begin position="40"/>
        <end position="291"/>
    </location>
</feature>
<dbReference type="SUPFAM" id="SSF57196">
    <property type="entry name" value="EGF/Laminin"/>
    <property type="match status" value="1"/>
</dbReference>
<gene>
    <name evidence="5" type="ORF">chiPu_0008889</name>
</gene>
<dbReference type="Gene3D" id="2.60.120.260">
    <property type="entry name" value="Galactose-binding domain-like"/>
    <property type="match status" value="1"/>
</dbReference>
<dbReference type="PANTHER" id="PTHR10574">
    <property type="entry name" value="NETRIN/LAMININ-RELATED"/>
    <property type="match status" value="1"/>
</dbReference>
<keyword evidence="3" id="KW-0732">Signal</keyword>
<protein>
    <recommendedName>
        <fullName evidence="4">Laminin N-terminal domain-containing protein</fullName>
    </recommendedName>
</protein>
<dbReference type="EMBL" id="BEZZ01000303">
    <property type="protein sequence ID" value="GCC30438.1"/>
    <property type="molecule type" value="Genomic_DNA"/>
</dbReference>
<dbReference type="SMART" id="SM00136">
    <property type="entry name" value="LamNT"/>
    <property type="match status" value="1"/>
</dbReference>
<evidence type="ECO:0000313" key="5">
    <source>
        <dbReference type="EMBL" id="GCC30438.1"/>
    </source>
</evidence>
<dbReference type="STRING" id="137246.A0A401SJ63"/>
<dbReference type="GO" id="GO:0007409">
    <property type="term" value="P:axonogenesis"/>
    <property type="evidence" value="ECO:0007669"/>
    <property type="project" value="TreeGrafter"/>
</dbReference>
<dbReference type="Pfam" id="PF00055">
    <property type="entry name" value="Laminin_N"/>
    <property type="match status" value="1"/>
</dbReference>
<comment type="caution">
    <text evidence="5">The sequence shown here is derived from an EMBL/GenBank/DDBJ whole genome shotgun (WGS) entry which is preliminary data.</text>
</comment>
<dbReference type="GO" id="GO:0009887">
    <property type="term" value="P:animal organ morphogenesis"/>
    <property type="evidence" value="ECO:0007669"/>
    <property type="project" value="TreeGrafter"/>
</dbReference>
<keyword evidence="2" id="KW-0424">Laminin EGF-like domain</keyword>
<dbReference type="InterPro" id="IPR002049">
    <property type="entry name" value="LE_dom"/>
</dbReference>
<dbReference type="InterPro" id="IPR008211">
    <property type="entry name" value="Laminin_N"/>
</dbReference>
<reference evidence="5 6" key="1">
    <citation type="journal article" date="2018" name="Nat. Ecol. Evol.">
        <title>Shark genomes provide insights into elasmobranch evolution and the origin of vertebrates.</title>
        <authorList>
            <person name="Hara Y"/>
            <person name="Yamaguchi K"/>
            <person name="Onimaru K"/>
            <person name="Kadota M"/>
            <person name="Koyanagi M"/>
            <person name="Keeley SD"/>
            <person name="Tatsumi K"/>
            <person name="Tanaka K"/>
            <person name="Motone F"/>
            <person name="Kageyama Y"/>
            <person name="Nozu R"/>
            <person name="Adachi N"/>
            <person name="Nishimura O"/>
            <person name="Nakagawa R"/>
            <person name="Tanegashima C"/>
            <person name="Kiyatake I"/>
            <person name="Matsumoto R"/>
            <person name="Murakumo K"/>
            <person name="Nishida K"/>
            <person name="Terakita A"/>
            <person name="Kuratani S"/>
            <person name="Sato K"/>
            <person name="Hyodo S Kuraku.S."/>
        </authorList>
    </citation>
    <scope>NUCLEOTIDE SEQUENCE [LARGE SCALE GENOMIC DNA]</scope>
</reference>
<dbReference type="SMART" id="SM00180">
    <property type="entry name" value="EGF_Lam"/>
    <property type="match status" value="1"/>
</dbReference>
<accession>A0A401SJ63</accession>
<dbReference type="GO" id="GO:0009888">
    <property type="term" value="P:tissue development"/>
    <property type="evidence" value="ECO:0007669"/>
    <property type="project" value="TreeGrafter"/>
</dbReference>
<evidence type="ECO:0000256" key="2">
    <source>
        <dbReference type="ARBA" id="ARBA00023292"/>
    </source>
</evidence>
<sequence length="376" mass="43289">MRSGSMLQLAALVYSLLSARSQYDSCKSLVNTDDAGPSWEFYACQPRAMAMKRYLRVKVEPPGVTCGNPPERFCALGNPYMCFSECDSSNPDLAHPPKLMFDQENNGPVTYWQSVTWSKYPEPLLANITLSWNKSIQLTENIVITFEAGRPTTMILEKSLNYGRTWQPYQYYAEDCMEAFRMEAKNVRDLSPVTALQVICTEDYSKWVGFENEKNLHFEVKERFAIFAGTLLQNMEALYKRMDINKGLRDFFTLTDLRIRLIKPATGGTFVQRKYLNTYFYAISNVEIMGRCKCNMHANSCHFKDGNLMCECEHNTTGQDCGKCRKNYKAKSWRPGSYNPYPMGTANSCMYTLPIFQDTCHLSIVNQKRINRKYCE</sequence>
<organism evidence="5 6">
    <name type="scientific">Chiloscyllium punctatum</name>
    <name type="common">Brownbanded bambooshark</name>
    <name type="synonym">Hemiscyllium punctatum</name>
    <dbReference type="NCBI Taxonomy" id="137246"/>
    <lineage>
        <taxon>Eukaryota</taxon>
        <taxon>Metazoa</taxon>
        <taxon>Chordata</taxon>
        <taxon>Craniata</taxon>
        <taxon>Vertebrata</taxon>
        <taxon>Chondrichthyes</taxon>
        <taxon>Elasmobranchii</taxon>
        <taxon>Galeomorphii</taxon>
        <taxon>Galeoidea</taxon>
        <taxon>Orectolobiformes</taxon>
        <taxon>Hemiscylliidae</taxon>
        <taxon>Chiloscyllium</taxon>
    </lineage>
</organism>
<dbReference type="OrthoDB" id="9981301at2759"/>